<reference evidence="1" key="1">
    <citation type="submission" date="2023-03" db="EMBL/GenBank/DDBJ databases">
        <title>Massive genome expansion in bonnet fungi (Mycena s.s.) driven by repeated elements and novel gene families across ecological guilds.</title>
        <authorList>
            <consortium name="Lawrence Berkeley National Laboratory"/>
            <person name="Harder C.B."/>
            <person name="Miyauchi S."/>
            <person name="Viragh M."/>
            <person name="Kuo A."/>
            <person name="Thoen E."/>
            <person name="Andreopoulos B."/>
            <person name="Lu D."/>
            <person name="Skrede I."/>
            <person name="Drula E."/>
            <person name="Henrissat B."/>
            <person name="Morin E."/>
            <person name="Kohler A."/>
            <person name="Barry K."/>
            <person name="LaButti K."/>
            <person name="Morin E."/>
            <person name="Salamov A."/>
            <person name="Lipzen A."/>
            <person name="Mereny Z."/>
            <person name="Hegedus B."/>
            <person name="Baldrian P."/>
            <person name="Stursova M."/>
            <person name="Weitz H."/>
            <person name="Taylor A."/>
            <person name="Grigoriev I.V."/>
            <person name="Nagy L.G."/>
            <person name="Martin F."/>
            <person name="Kauserud H."/>
        </authorList>
    </citation>
    <scope>NUCLEOTIDE SEQUENCE</scope>
    <source>
        <strain evidence="1">CBHHK200</strain>
    </source>
</reference>
<name>A0AAD6X4L7_9AGAR</name>
<evidence type="ECO:0000313" key="1">
    <source>
        <dbReference type="EMBL" id="KAJ7038828.1"/>
    </source>
</evidence>
<gene>
    <name evidence="1" type="ORF">C8F04DRAFT_950823</name>
</gene>
<comment type="caution">
    <text evidence="1">The sequence shown here is derived from an EMBL/GenBank/DDBJ whole genome shotgun (WGS) entry which is preliminary data.</text>
</comment>
<proteinExistence type="predicted"/>
<evidence type="ECO:0000313" key="2">
    <source>
        <dbReference type="Proteomes" id="UP001218188"/>
    </source>
</evidence>
<keyword evidence="2" id="KW-1185">Reference proteome</keyword>
<dbReference type="AlphaFoldDB" id="A0AAD6X4L7"/>
<dbReference type="EMBL" id="JARJCM010000030">
    <property type="protein sequence ID" value="KAJ7038828.1"/>
    <property type="molecule type" value="Genomic_DNA"/>
</dbReference>
<accession>A0AAD6X4L7</accession>
<organism evidence="1 2">
    <name type="scientific">Mycena alexandri</name>
    <dbReference type="NCBI Taxonomy" id="1745969"/>
    <lineage>
        <taxon>Eukaryota</taxon>
        <taxon>Fungi</taxon>
        <taxon>Dikarya</taxon>
        <taxon>Basidiomycota</taxon>
        <taxon>Agaricomycotina</taxon>
        <taxon>Agaricomycetes</taxon>
        <taxon>Agaricomycetidae</taxon>
        <taxon>Agaricales</taxon>
        <taxon>Marasmiineae</taxon>
        <taxon>Mycenaceae</taxon>
        <taxon>Mycena</taxon>
    </lineage>
</organism>
<protein>
    <submittedName>
        <fullName evidence="1">Uncharacterized protein</fullName>
    </submittedName>
</protein>
<sequence>MLRKVAPRAWAAAHEDIERVLEHDSGLHLPFYLPYERARPQQPTAFSHVEYRFRTDGLPQRERKAQPSGMTAITALGNYDATDGELILWEDQIVVNFPPGSTFLLPKWMNYSFTAVEEPGYQMILAQSCDAALSEFVANGFSTIDFGEEDPLTPKLLSQKAEAAAAKYSTCEEYDEHSNSSL</sequence>
<dbReference type="Proteomes" id="UP001218188">
    <property type="component" value="Unassembled WGS sequence"/>
</dbReference>